<accession>C1E6X8</accession>
<evidence type="ECO:0000256" key="4">
    <source>
        <dbReference type="ARBA" id="ARBA00034521"/>
    </source>
</evidence>
<dbReference type="eggNOG" id="ENOG502QQD6">
    <property type="taxonomic scope" value="Eukaryota"/>
</dbReference>
<comment type="catalytic activity">
    <reaction evidence="7">
        <text>arsenic triglutathione + 2 [thioredoxin]-dithiol + 2 S-adenosyl-L-methionine + H2O = dimethylarsinous acid + 2 [thioredoxin]-disulfide + 3 glutathione + 2 S-adenosyl-L-homocysteine + 2 H(+)</text>
        <dbReference type="Rhea" id="RHEA:69464"/>
        <dbReference type="Rhea" id="RHEA-COMP:10698"/>
        <dbReference type="Rhea" id="RHEA-COMP:10700"/>
        <dbReference type="ChEBI" id="CHEBI:15377"/>
        <dbReference type="ChEBI" id="CHEBI:15378"/>
        <dbReference type="ChEBI" id="CHEBI:23808"/>
        <dbReference type="ChEBI" id="CHEBI:29950"/>
        <dbReference type="ChEBI" id="CHEBI:50058"/>
        <dbReference type="ChEBI" id="CHEBI:57856"/>
        <dbReference type="ChEBI" id="CHEBI:57925"/>
        <dbReference type="ChEBI" id="CHEBI:59789"/>
        <dbReference type="ChEBI" id="CHEBI:183640"/>
        <dbReference type="EC" id="2.1.1.137"/>
    </reaction>
</comment>
<evidence type="ECO:0000256" key="6">
    <source>
        <dbReference type="ARBA" id="ARBA00047941"/>
    </source>
</evidence>
<dbReference type="InterPro" id="IPR026669">
    <property type="entry name" value="Arsenite_MeTrfase-like"/>
</dbReference>
<keyword evidence="2" id="KW-0949">S-adenosyl-L-methionine</keyword>
<dbReference type="PANTHER" id="PTHR43675:SF8">
    <property type="entry name" value="ARSENITE METHYLTRANSFERASE"/>
    <property type="match status" value="1"/>
</dbReference>
<dbReference type="KEGG" id="mis:MICPUN_81388"/>
<dbReference type="SUPFAM" id="SSF53335">
    <property type="entry name" value="S-adenosyl-L-methionine-dependent methyltransferases"/>
    <property type="match status" value="1"/>
</dbReference>
<evidence type="ECO:0000256" key="3">
    <source>
        <dbReference type="ARBA" id="ARBA00034487"/>
    </source>
</evidence>
<organism evidence="10 11">
    <name type="scientific">Micromonas commoda (strain RCC299 / NOUM17 / CCMP2709)</name>
    <name type="common">Picoplanktonic green alga</name>
    <dbReference type="NCBI Taxonomy" id="296587"/>
    <lineage>
        <taxon>Eukaryota</taxon>
        <taxon>Viridiplantae</taxon>
        <taxon>Chlorophyta</taxon>
        <taxon>Mamiellophyceae</taxon>
        <taxon>Mamiellales</taxon>
        <taxon>Mamiellaceae</taxon>
        <taxon>Micromonas</taxon>
    </lineage>
</organism>
<dbReference type="OrthoDB" id="8300214at2759"/>
<keyword evidence="1" id="KW-0808">Transferase</keyword>
<protein>
    <recommendedName>
        <fullName evidence="5">Arsenite methyltransferase</fullName>
        <ecNumber evidence="4">2.1.1.137</ecNumber>
    </recommendedName>
</protein>
<keyword evidence="11" id="KW-1185">Reference proteome</keyword>
<gene>
    <name evidence="10" type="ORF">MICPUN_81388</name>
</gene>
<comment type="catalytic activity">
    <reaction evidence="8">
        <text>arsenic triglutathione + 3 [thioredoxin]-dithiol + 3 S-adenosyl-L-methionine = trimethylarsine + 3 [thioredoxin]-disulfide + 3 glutathione + 3 S-adenosyl-L-homocysteine + 3 H(+)</text>
        <dbReference type="Rhea" id="RHEA:69432"/>
        <dbReference type="Rhea" id="RHEA-COMP:10698"/>
        <dbReference type="Rhea" id="RHEA-COMP:10700"/>
        <dbReference type="ChEBI" id="CHEBI:15378"/>
        <dbReference type="ChEBI" id="CHEBI:27130"/>
        <dbReference type="ChEBI" id="CHEBI:29950"/>
        <dbReference type="ChEBI" id="CHEBI:50058"/>
        <dbReference type="ChEBI" id="CHEBI:57856"/>
        <dbReference type="ChEBI" id="CHEBI:57925"/>
        <dbReference type="ChEBI" id="CHEBI:59789"/>
        <dbReference type="ChEBI" id="CHEBI:183640"/>
        <dbReference type="EC" id="2.1.1.137"/>
    </reaction>
</comment>
<dbReference type="OMA" id="EPACEDY"/>
<evidence type="ECO:0000259" key="9">
    <source>
        <dbReference type="Pfam" id="PF13847"/>
    </source>
</evidence>
<dbReference type="EMBL" id="CP001326">
    <property type="protein sequence ID" value="ACO63883.1"/>
    <property type="molecule type" value="Genomic_DNA"/>
</dbReference>
<proteinExistence type="inferred from homology"/>
<name>C1E6X8_MICCC</name>
<evidence type="ECO:0000256" key="1">
    <source>
        <dbReference type="ARBA" id="ARBA00022679"/>
    </source>
</evidence>
<dbReference type="STRING" id="296587.C1E6X8"/>
<dbReference type="RefSeq" id="XP_002502625.1">
    <property type="nucleotide sequence ID" value="XM_002502579.1"/>
</dbReference>
<dbReference type="CDD" id="cd02440">
    <property type="entry name" value="AdoMet_MTases"/>
    <property type="match status" value="1"/>
</dbReference>
<evidence type="ECO:0000256" key="2">
    <source>
        <dbReference type="ARBA" id="ARBA00022691"/>
    </source>
</evidence>
<sequence length="367" mass="39329">MGAKIIAPDGGGDDAVRSSVQTYYGETLQTSDDLKTSACCTPYDLPKRIRGILSNVPDEVKAKYYGCGSPTPQGIDGLRVLDLGSGSGRDCYVAAALVGESGRVTGVDMTDAQLDVAKKHAKSYCVETLGYNSPNMEFKKGTIEDLAAAGVGDESVDLIISNCVVNLSPDKPAVLSEAWRALASGGEFYFSDVYCDRRLPEEIRSHPVLLGECLGGAMYVEDFKRLCVGTGFADPRVLEGHEIEVRDEELKALLGEARFYSLTYRLFKLPGRLESICEDYGQYVVYKGTIDGHPNAYSLDDHHRIEKNKPFLVCGNTASMLGETWLGAHFDVHGDRSTHYGAFDCGGPPVAMPGGDGAGACASGACC</sequence>
<evidence type="ECO:0000313" key="11">
    <source>
        <dbReference type="Proteomes" id="UP000002009"/>
    </source>
</evidence>
<dbReference type="EC" id="2.1.1.137" evidence="4"/>
<dbReference type="GO" id="GO:0030791">
    <property type="term" value="F:arsenite methyltransferase activity"/>
    <property type="evidence" value="ECO:0007669"/>
    <property type="project" value="UniProtKB-EC"/>
</dbReference>
<dbReference type="Gene3D" id="3.40.50.150">
    <property type="entry name" value="Vaccinia Virus protein VP39"/>
    <property type="match status" value="1"/>
</dbReference>
<dbReference type="Gene3D" id="3.40.5.100">
    <property type="match status" value="1"/>
</dbReference>
<dbReference type="AlphaFoldDB" id="C1E6X8"/>
<dbReference type="Pfam" id="PF13847">
    <property type="entry name" value="Methyltransf_31"/>
    <property type="match status" value="1"/>
</dbReference>
<evidence type="ECO:0000313" key="10">
    <source>
        <dbReference type="EMBL" id="ACO63883.1"/>
    </source>
</evidence>
<dbReference type="PANTHER" id="PTHR43675">
    <property type="entry name" value="ARSENITE METHYLTRANSFERASE"/>
    <property type="match status" value="1"/>
</dbReference>
<dbReference type="InterPro" id="IPR029063">
    <property type="entry name" value="SAM-dependent_MTases_sf"/>
</dbReference>
<evidence type="ECO:0000256" key="5">
    <source>
        <dbReference type="ARBA" id="ARBA00034545"/>
    </source>
</evidence>
<dbReference type="Proteomes" id="UP000002009">
    <property type="component" value="Chromosome 5"/>
</dbReference>
<comment type="catalytic activity">
    <reaction evidence="6">
        <text>arsenic triglutathione + [thioredoxin]-dithiol + S-adenosyl-L-methionine + 2 H2O = methylarsonous acid + [thioredoxin]-disulfide + 3 glutathione + S-adenosyl-L-homocysteine + H(+)</text>
        <dbReference type="Rhea" id="RHEA:69460"/>
        <dbReference type="Rhea" id="RHEA-COMP:10698"/>
        <dbReference type="Rhea" id="RHEA-COMP:10700"/>
        <dbReference type="ChEBI" id="CHEBI:15377"/>
        <dbReference type="ChEBI" id="CHEBI:15378"/>
        <dbReference type="ChEBI" id="CHEBI:17826"/>
        <dbReference type="ChEBI" id="CHEBI:29950"/>
        <dbReference type="ChEBI" id="CHEBI:50058"/>
        <dbReference type="ChEBI" id="CHEBI:57856"/>
        <dbReference type="ChEBI" id="CHEBI:57925"/>
        <dbReference type="ChEBI" id="CHEBI:59789"/>
        <dbReference type="ChEBI" id="CHEBI:183640"/>
        <dbReference type="EC" id="2.1.1.137"/>
    </reaction>
</comment>
<comment type="similarity">
    <text evidence="3">Belongs to the methyltransferase superfamily. Arsenite methyltransferase family.</text>
</comment>
<dbReference type="InParanoid" id="C1E6X8"/>
<evidence type="ECO:0000256" key="7">
    <source>
        <dbReference type="ARBA" id="ARBA00047943"/>
    </source>
</evidence>
<feature type="domain" description="Methyltransferase" evidence="9">
    <location>
        <begin position="76"/>
        <end position="226"/>
    </location>
</feature>
<evidence type="ECO:0000256" key="8">
    <source>
        <dbReference type="ARBA" id="ARBA00048428"/>
    </source>
</evidence>
<reference evidence="10 11" key="1">
    <citation type="journal article" date="2009" name="Science">
        <title>Green evolution and dynamic adaptations revealed by genomes of the marine picoeukaryotes Micromonas.</title>
        <authorList>
            <person name="Worden A.Z."/>
            <person name="Lee J.H."/>
            <person name="Mock T."/>
            <person name="Rouze P."/>
            <person name="Simmons M.P."/>
            <person name="Aerts A.L."/>
            <person name="Allen A.E."/>
            <person name="Cuvelier M.L."/>
            <person name="Derelle E."/>
            <person name="Everett M.V."/>
            <person name="Foulon E."/>
            <person name="Grimwood J."/>
            <person name="Gundlach H."/>
            <person name="Henrissat B."/>
            <person name="Napoli C."/>
            <person name="McDonald S.M."/>
            <person name="Parker M.S."/>
            <person name="Rombauts S."/>
            <person name="Salamov A."/>
            <person name="Von Dassow P."/>
            <person name="Badger J.H."/>
            <person name="Coutinho P.M."/>
            <person name="Demir E."/>
            <person name="Dubchak I."/>
            <person name="Gentemann C."/>
            <person name="Eikrem W."/>
            <person name="Gready J.E."/>
            <person name="John U."/>
            <person name="Lanier W."/>
            <person name="Lindquist E.A."/>
            <person name="Lucas S."/>
            <person name="Mayer K.F."/>
            <person name="Moreau H."/>
            <person name="Not F."/>
            <person name="Otillar R."/>
            <person name="Panaud O."/>
            <person name="Pangilinan J."/>
            <person name="Paulsen I."/>
            <person name="Piegu B."/>
            <person name="Poliakov A."/>
            <person name="Robbens S."/>
            <person name="Schmutz J."/>
            <person name="Toulza E."/>
            <person name="Wyss T."/>
            <person name="Zelensky A."/>
            <person name="Zhou K."/>
            <person name="Armbrust E.V."/>
            <person name="Bhattacharya D."/>
            <person name="Goodenough U.W."/>
            <person name="Van de Peer Y."/>
            <person name="Grigoriev I.V."/>
        </authorList>
    </citation>
    <scope>NUCLEOTIDE SEQUENCE [LARGE SCALE GENOMIC DNA]</scope>
    <source>
        <strain evidence="11">RCC299 / NOUM17</strain>
    </source>
</reference>
<dbReference type="InterPro" id="IPR025714">
    <property type="entry name" value="Methyltranfer_dom"/>
</dbReference>
<dbReference type="GeneID" id="8243539"/>